<dbReference type="EMBL" id="LRPO01000047">
    <property type="protein sequence ID" value="KWZ80318.1"/>
    <property type="molecule type" value="Genomic_DNA"/>
</dbReference>
<dbReference type="AlphaFoldDB" id="A0A133KLE5"/>
<dbReference type="Proteomes" id="UP000070092">
    <property type="component" value="Unassembled WGS sequence"/>
</dbReference>
<name>A0A133KLE5_BIFBI</name>
<evidence type="ECO:0000313" key="2">
    <source>
        <dbReference type="Proteomes" id="UP000070092"/>
    </source>
</evidence>
<accession>A0A133KLE5</accession>
<proteinExistence type="predicted"/>
<sequence>MTISPYSTFFWRGDNAQPMLVRRRFRSANGVRIRIIVTDADGDDIVDKTCSAN</sequence>
<reference evidence="1 2" key="1">
    <citation type="submission" date="2016-01" db="EMBL/GenBank/DDBJ databases">
        <authorList>
            <person name="Oliw E.H."/>
        </authorList>
    </citation>
    <scope>NUCLEOTIDE SEQUENCE [LARGE SCALE GENOMIC DNA]</scope>
    <source>
        <strain evidence="1 2">MJR8628B</strain>
    </source>
</reference>
<evidence type="ECO:0000313" key="1">
    <source>
        <dbReference type="EMBL" id="KWZ80318.1"/>
    </source>
</evidence>
<dbReference type="PATRIC" id="fig|1681.53.peg.1780"/>
<protein>
    <submittedName>
        <fullName evidence="1">Uncharacterized protein</fullName>
    </submittedName>
</protein>
<gene>
    <name evidence="1" type="ORF">HMPREF3196_01820</name>
</gene>
<comment type="caution">
    <text evidence="1">The sequence shown here is derived from an EMBL/GenBank/DDBJ whole genome shotgun (WGS) entry which is preliminary data.</text>
</comment>
<organism evidence="1 2">
    <name type="scientific">Bifidobacterium bifidum</name>
    <dbReference type="NCBI Taxonomy" id="1681"/>
    <lineage>
        <taxon>Bacteria</taxon>
        <taxon>Bacillati</taxon>
        <taxon>Actinomycetota</taxon>
        <taxon>Actinomycetes</taxon>
        <taxon>Bifidobacteriales</taxon>
        <taxon>Bifidobacteriaceae</taxon>
        <taxon>Bifidobacterium</taxon>
    </lineage>
</organism>